<comment type="subcellular location">
    <subcellularLocation>
        <location evidence="1">Membrane</location>
        <topology evidence="1">Multi-pass membrane protein</topology>
    </subcellularLocation>
</comment>
<evidence type="ECO:0000256" key="2">
    <source>
        <dbReference type="ARBA" id="ARBA00022692"/>
    </source>
</evidence>
<evidence type="ECO:0000256" key="5">
    <source>
        <dbReference type="SAM" id="Phobius"/>
    </source>
</evidence>
<evidence type="ECO:0000313" key="7">
    <source>
        <dbReference type="Proteomes" id="UP000000597"/>
    </source>
</evidence>
<dbReference type="eggNOG" id="COG1495">
    <property type="taxonomic scope" value="Bacteria"/>
</dbReference>
<dbReference type="Pfam" id="PF02600">
    <property type="entry name" value="DsbB"/>
    <property type="match status" value="1"/>
</dbReference>
<dbReference type="GO" id="GO:0015035">
    <property type="term" value="F:protein-disulfide reductase activity"/>
    <property type="evidence" value="ECO:0007669"/>
    <property type="project" value="InterPro"/>
</dbReference>
<dbReference type="GO" id="GO:0016020">
    <property type="term" value="C:membrane"/>
    <property type="evidence" value="ECO:0007669"/>
    <property type="project" value="UniProtKB-SubCell"/>
</dbReference>
<dbReference type="KEGG" id="bqu:BQ11240"/>
<sequence>MRHVEQKNHHFVTFMNVLGLIGLSTVLLMAFYYQLTKPAPSVVTCPLCLLQRLGFIIAGCGFLFNIHLRVRKIHYGMVILGCMVICISAARQIFLQITLGDLGDGPTLFGLHLYIWAFIIAGLCLFAVAFIMILSEWTRKFKVFSPFPRLGGMASFLFVFLIAANLLTAILECGSGLCTNDPVKYEVLSNWFSSSS</sequence>
<feature type="transmembrane region" description="Helical" evidence="5">
    <location>
        <begin position="73"/>
        <end position="94"/>
    </location>
</feature>
<dbReference type="HOGENOM" id="CLU_113737_0_0_5"/>
<name>A0A0H3M1F2_BARQU</name>
<evidence type="ECO:0000313" key="6">
    <source>
        <dbReference type="EMBL" id="CAF26585.1"/>
    </source>
</evidence>
<organism evidence="6 7">
    <name type="scientific">Bartonella quintana (strain Toulouse)</name>
    <name type="common">Rochalimaea quintana</name>
    <dbReference type="NCBI Taxonomy" id="283165"/>
    <lineage>
        <taxon>Bacteria</taxon>
        <taxon>Pseudomonadati</taxon>
        <taxon>Pseudomonadota</taxon>
        <taxon>Alphaproteobacteria</taxon>
        <taxon>Hyphomicrobiales</taxon>
        <taxon>Bartonellaceae</taxon>
        <taxon>Bartonella</taxon>
    </lineage>
</organism>
<evidence type="ECO:0000256" key="3">
    <source>
        <dbReference type="ARBA" id="ARBA00022989"/>
    </source>
</evidence>
<evidence type="ECO:0000256" key="1">
    <source>
        <dbReference type="ARBA" id="ARBA00004141"/>
    </source>
</evidence>
<feature type="transmembrane region" description="Helical" evidence="5">
    <location>
        <begin position="114"/>
        <end position="135"/>
    </location>
</feature>
<feature type="transmembrane region" description="Helical" evidence="5">
    <location>
        <begin position="147"/>
        <end position="171"/>
    </location>
</feature>
<dbReference type="Proteomes" id="UP000000597">
    <property type="component" value="Chromosome"/>
</dbReference>
<dbReference type="RefSeq" id="WP_011179775.1">
    <property type="nucleotide sequence ID" value="NC_005955.1"/>
</dbReference>
<dbReference type="AlphaFoldDB" id="A0A0H3M1F2"/>
<dbReference type="SUPFAM" id="SSF158442">
    <property type="entry name" value="DsbB-like"/>
    <property type="match status" value="1"/>
</dbReference>
<dbReference type="OrthoDB" id="7926423at2"/>
<evidence type="ECO:0000256" key="4">
    <source>
        <dbReference type="ARBA" id="ARBA00023136"/>
    </source>
</evidence>
<dbReference type="EMBL" id="BX897700">
    <property type="protein sequence ID" value="CAF26585.1"/>
    <property type="molecule type" value="Genomic_DNA"/>
</dbReference>
<feature type="transmembrane region" description="Helical" evidence="5">
    <location>
        <begin position="41"/>
        <end position="66"/>
    </location>
</feature>
<evidence type="ECO:0008006" key="8">
    <source>
        <dbReference type="Google" id="ProtNLM"/>
    </source>
</evidence>
<dbReference type="InterPro" id="IPR023380">
    <property type="entry name" value="DsbB-like_sf"/>
</dbReference>
<reference evidence="6 7" key="1">
    <citation type="journal article" date="2004" name="Proc. Natl. Acad. Sci. U.S.A.">
        <title>The louse-borne human pathogen Bartonella quintana is a genomic derivative of the zoonotic agent Bartonella henselae.</title>
        <authorList>
            <person name="Alsmark U.C.M."/>
            <person name="Frank A.C."/>
            <person name="Karlberg E.O."/>
            <person name="Legault B.-A."/>
            <person name="Ardell D.H."/>
            <person name="Canbaeck B."/>
            <person name="Eriksson A.-S."/>
            <person name="Naeslund A.K."/>
            <person name="Handley S.A."/>
            <person name="Huvet M."/>
            <person name="La Scola B."/>
            <person name="Holmberg M."/>
            <person name="Andersson S.G.E."/>
        </authorList>
    </citation>
    <scope>NUCLEOTIDE SEQUENCE [LARGE SCALE GENOMIC DNA]</scope>
    <source>
        <strain evidence="6 7">Toulouse</strain>
    </source>
</reference>
<proteinExistence type="predicted"/>
<keyword evidence="2 5" id="KW-0812">Transmembrane</keyword>
<keyword evidence="4 5" id="KW-0472">Membrane</keyword>
<accession>A0A0H3M1F2</accession>
<dbReference type="InterPro" id="IPR003752">
    <property type="entry name" value="DiS_bond_form_DsbB/BdbC"/>
</dbReference>
<protein>
    <recommendedName>
        <fullName evidence="8">Disulfide bond formation protein B</fullName>
    </recommendedName>
</protein>
<keyword evidence="3 5" id="KW-1133">Transmembrane helix</keyword>
<gene>
    <name evidence="6" type="ordered locus">BQ11240</name>
</gene>
<feature type="transmembrane region" description="Helical" evidence="5">
    <location>
        <begin position="12"/>
        <end position="35"/>
    </location>
</feature>
<dbReference type="GO" id="GO:0006457">
    <property type="term" value="P:protein folding"/>
    <property type="evidence" value="ECO:0007669"/>
    <property type="project" value="InterPro"/>
</dbReference>